<feature type="domain" description="CD-NTase-associated protein 16 NUDIX" evidence="2">
    <location>
        <begin position="74"/>
        <end position="273"/>
    </location>
</feature>
<accession>A0A5B9FU09</accession>
<dbReference type="RefSeq" id="WP_147582673.1">
    <property type="nucleotide sequence ID" value="NZ_CP042831.1"/>
</dbReference>
<evidence type="ECO:0000313" key="4">
    <source>
        <dbReference type="Proteomes" id="UP000321222"/>
    </source>
</evidence>
<keyword evidence="4" id="KW-1185">Reference proteome</keyword>
<reference evidence="3 4" key="1">
    <citation type="submission" date="2019-08" db="EMBL/GenBank/DDBJ databases">
        <title>Flavobacterium alkalisoli sp. nov., isolated from rhizosphere soil of Suaeda salsa.</title>
        <authorList>
            <person name="Sun J.-Q."/>
            <person name="Xu L."/>
        </authorList>
    </citation>
    <scope>NUCLEOTIDE SEQUENCE [LARGE SCALE GENOMIC DNA]</scope>
    <source>
        <strain evidence="3 4">XS-5</strain>
    </source>
</reference>
<sequence>MNKGIIVTLIVITSILAIIYLTILNSTSIWSALAIGLLINIVSGPIYFAIVEGLYNLKNFKLFWKSYIKYRKSDVRFSISYIFRIPVKDKYLLVKNRKYNYYQPVGGAYKTLPGVEVVFKKLGIVTDNKFETSHGIAKNDLRFRVKGKRVLDVIKWFNSKENREISQWREFCEELLTTDIIQNKHAFRYIDYEYVTTLITPMQKAKKLDCQEILIYEIFDLVPNNDQIIELERLLEIGDTNEIKFADSTLISRLGFDERSKEVIYDIAPHTKWAHFEKYSEE</sequence>
<dbReference type="OrthoDB" id="791606at2"/>
<keyword evidence="1" id="KW-0472">Membrane</keyword>
<dbReference type="Pfam" id="PF18167">
    <property type="entry name" value="Sa_NUDIX"/>
    <property type="match status" value="1"/>
</dbReference>
<keyword evidence="1" id="KW-1133">Transmembrane helix</keyword>
<dbReference type="Proteomes" id="UP000321222">
    <property type="component" value="Chromosome"/>
</dbReference>
<proteinExistence type="predicted"/>
<gene>
    <name evidence="3" type="ORF">FUA48_05840</name>
</gene>
<evidence type="ECO:0000256" key="1">
    <source>
        <dbReference type="SAM" id="Phobius"/>
    </source>
</evidence>
<evidence type="ECO:0000259" key="2">
    <source>
        <dbReference type="Pfam" id="PF18167"/>
    </source>
</evidence>
<dbReference type="EMBL" id="CP042831">
    <property type="protein sequence ID" value="QEE49118.1"/>
    <property type="molecule type" value="Genomic_DNA"/>
</dbReference>
<dbReference type="InterPro" id="IPR040829">
    <property type="entry name" value="Cap16_NUDIX"/>
</dbReference>
<dbReference type="AlphaFoldDB" id="A0A5B9FU09"/>
<name>A0A5B9FU09_9FLAO</name>
<keyword evidence="1" id="KW-0812">Transmembrane</keyword>
<evidence type="ECO:0000313" key="3">
    <source>
        <dbReference type="EMBL" id="QEE49118.1"/>
    </source>
</evidence>
<organism evidence="3 4">
    <name type="scientific">Flavobacterium alkalisoli</name>
    <dbReference type="NCBI Taxonomy" id="2602769"/>
    <lineage>
        <taxon>Bacteria</taxon>
        <taxon>Pseudomonadati</taxon>
        <taxon>Bacteroidota</taxon>
        <taxon>Flavobacteriia</taxon>
        <taxon>Flavobacteriales</taxon>
        <taxon>Flavobacteriaceae</taxon>
        <taxon>Flavobacterium</taxon>
    </lineage>
</organism>
<dbReference type="KEGG" id="fak:FUA48_05840"/>
<feature type="transmembrane region" description="Helical" evidence="1">
    <location>
        <begin position="5"/>
        <end position="23"/>
    </location>
</feature>
<protein>
    <recommendedName>
        <fullName evidence="2">CD-NTase-associated protein 16 NUDIX domain-containing protein</fullName>
    </recommendedName>
</protein>
<feature type="transmembrane region" description="Helical" evidence="1">
    <location>
        <begin position="29"/>
        <end position="55"/>
    </location>
</feature>